<accession>A0A562QCL5</accession>
<dbReference type="SMART" id="SM00283">
    <property type="entry name" value="MA"/>
    <property type="match status" value="1"/>
</dbReference>
<keyword evidence="3 9" id="KW-0472">Membrane</keyword>
<evidence type="ECO:0000256" key="9">
    <source>
        <dbReference type="SAM" id="Phobius"/>
    </source>
</evidence>
<feature type="region of interest" description="Disordered" evidence="8">
    <location>
        <begin position="272"/>
        <end position="313"/>
    </location>
</feature>
<dbReference type="Proteomes" id="UP000315711">
    <property type="component" value="Unassembled WGS sequence"/>
</dbReference>
<dbReference type="Pfam" id="PF05227">
    <property type="entry name" value="CHASE3"/>
    <property type="match status" value="1"/>
</dbReference>
<evidence type="ECO:0000256" key="8">
    <source>
        <dbReference type="SAM" id="MobiDB-lite"/>
    </source>
</evidence>
<dbReference type="PANTHER" id="PTHR32089">
    <property type="entry name" value="METHYL-ACCEPTING CHEMOTAXIS PROTEIN MCPB"/>
    <property type="match status" value="1"/>
</dbReference>
<dbReference type="Gene3D" id="6.10.340.10">
    <property type="match status" value="1"/>
</dbReference>
<feature type="domain" description="Methyl-accepting transducer" evidence="10">
    <location>
        <begin position="276"/>
        <end position="512"/>
    </location>
</feature>
<reference evidence="12 13" key="1">
    <citation type="journal article" date="2015" name="Stand. Genomic Sci.">
        <title>Genomic Encyclopedia of Bacterial and Archaeal Type Strains, Phase III: the genomes of soil and plant-associated and newly described type strains.</title>
        <authorList>
            <person name="Whitman W.B."/>
            <person name="Woyke T."/>
            <person name="Klenk H.P."/>
            <person name="Zhou Y."/>
            <person name="Lilburn T.G."/>
            <person name="Beck B.J."/>
            <person name="De Vos P."/>
            <person name="Vandamme P."/>
            <person name="Eisen J.A."/>
            <person name="Garrity G."/>
            <person name="Hugenholtz P."/>
            <person name="Kyrpides N.C."/>
        </authorList>
    </citation>
    <scope>NUCLEOTIDE SEQUENCE [LARGE SCALE GENOMIC DNA]</scope>
    <source>
        <strain evidence="12 13">CGMCC 1.10116</strain>
    </source>
</reference>
<sequence length="563" mass="61187">MKGSIGQKIVTAFIIVSILFGVASGFSYYSLKQVDETYSSLIDRVEQLRANALRIESNVNRQNGNIRGYLLNGDQTMIDTLYRSNEEINEYIDASLALSQRETSKELLEGLKAKNAEYLESANMTINQYSQDPEGAIETANSNVIPIGREMRDEAVSFVQTIEEYLVTERASLDAQVSQTMLISVIVSIVALLVAVGLGVVLSLNISRPLKQMTKIAEQVADGDLTVDIQEPKGQDEVAKLTSSFMTMKENLRTLIQQISINSNQVAASSEELSASAEQTSRATEQTAAAIEDISKGSEQQTRAADESSRTLSEMTEGVRSMASSSATVEKFSTDSLSYANEGGGLVRDTVTRMNSIDQTVQDTDKAIQLLSNRASEIGSILDVIHSIADQTNLLALNAAIEAARAGEHGKGFAVVADEVRKLAEQSAGSTLKINDLIAEMQKETTNSVEMMGLVKTEVSSGLETATETRQRFDSIISSIQEMTSQIETMNRTAQDIAKKSEEVTNTVNNMTNIAKHTSEHTMSVGAATEETLASMEEVSSSAIALTTMAEELQELIRKFKVE</sequence>
<dbReference type="PANTHER" id="PTHR32089:SF112">
    <property type="entry name" value="LYSOZYME-LIKE PROTEIN-RELATED"/>
    <property type="match status" value="1"/>
</dbReference>
<dbReference type="CDD" id="cd11386">
    <property type="entry name" value="MCP_signal"/>
    <property type="match status" value="1"/>
</dbReference>
<comment type="subcellular location">
    <subcellularLocation>
        <location evidence="1">Cell membrane</location>
    </subcellularLocation>
</comment>
<keyword evidence="13" id="KW-1185">Reference proteome</keyword>
<keyword evidence="4 6" id="KW-0807">Transducer</keyword>
<dbReference type="OrthoDB" id="107771at2"/>
<evidence type="ECO:0000313" key="12">
    <source>
        <dbReference type="EMBL" id="TWI54449.1"/>
    </source>
</evidence>
<dbReference type="PROSITE" id="PS50111">
    <property type="entry name" value="CHEMOTAXIS_TRANSDUC_2"/>
    <property type="match status" value="1"/>
</dbReference>
<dbReference type="EMBL" id="VLKZ01000009">
    <property type="protein sequence ID" value="TWI54449.1"/>
    <property type="molecule type" value="Genomic_DNA"/>
</dbReference>
<organism evidence="12 13">
    <name type="scientific">Halalkalibacter nanhaiisediminis</name>
    <dbReference type="NCBI Taxonomy" id="688079"/>
    <lineage>
        <taxon>Bacteria</taxon>
        <taxon>Bacillati</taxon>
        <taxon>Bacillota</taxon>
        <taxon>Bacilli</taxon>
        <taxon>Bacillales</taxon>
        <taxon>Bacillaceae</taxon>
        <taxon>Halalkalibacter</taxon>
    </lineage>
</organism>
<evidence type="ECO:0000259" key="10">
    <source>
        <dbReference type="PROSITE" id="PS50111"/>
    </source>
</evidence>
<keyword evidence="9" id="KW-1133">Transmembrane helix</keyword>
<feature type="coiled-coil region" evidence="7">
    <location>
        <begin position="31"/>
        <end position="65"/>
    </location>
</feature>
<dbReference type="CDD" id="cd06225">
    <property type="entry name" value="HAMP"/>
    <property type="match status" value="1"/>
</dbReference>
<dbReference type="RefSeq" id="WP_144451244.1">
    <property type="nucleotide sequence ID" value="NZ_VLKZ01000009.1"/>
</dbReference>
<dbReference type="InterPro" id="IPR004089">
    <property type="entry name" value="MCPsignal_dom"/>
</dbReference>
<evidence type="ECO:0000256" key="6">
    <source>
        <dbReference type="PROSITE-ProRule" id="PRU00284"/>
    </source>
</evidence>
<comment type="similarity">
    <text evidence="5">Belongs to the methyl-accepting chemotaxis (MCP) protein family.</text>
</comment>
<keyword evidence="7" id="KW-0175">Coiled coil</keyword>
<feature type="domain" description="HAMP" evidence="11">
    <location>
        <begin position="204"/>
        <end position="257"/>
    </location>
</feature>
<evidence type="ECO:0000256" key="5">
    <source>
        <dbReference type="ARBA" id="ARBA00029447"/>
    </source>
</evidence>
<feature type="transmembrane region" description="Helical" evidence="9">
    <location>
        <begin position="181"/>
        <end position="206"/>
    </location>
</feature>
<keyword evidence="2" id="KW-1003">Cell membrane</keyword>
<evidence type="ECO:0000256" key="3">
    <source>
        <dbReference type="ARBA" id="ARBA00023136"/>
    </source>
</evidence>
<evidence type="ECO:0000256" key="4">
    <source>
        <dbReference type="ARBA" id="ARBA00023224"/>
    </source>
</evidence>
<dbReference type="Gene3D" id="1.10.287.950">
    <property type="entry name" value="Methyl-accepting chemotaxis protein"/>
    <property type="match status" value="1"/>
</dbReference>
<evidence type="ECO:0000259" key="11">
    <source>
        <dbReference type="PROSITE" id="PS50885"/>
    </source>
</evidence>
<protein>
    <submittedName>
        <fullName evidence="12">Methyl-accepting chemotaxis protein</fullName>
    </submittedName>
</protein>
<dbReference type="GO" id="GO:0005886">
    <property type="term" value="C:plasma membrane"/>
    <property type="evidence" value="ECO:0007669"/>
    <property type="project" value="UniProtKB-SubCell"/>
</dbReference>
<dbReference type="AlphaFoldDB" id="A0A562QCL5"/>
<keyword evidence="9" id="KW-0812">Transmembrane</keyword>
<proteinExistence type="inferred from homology"/>
<dbReference type="Pfam" id="PF00672">
    <property type="entry name" value="HAMP"/>
    <property type="match status" value="1"/>
</dbReference>
<gene>
    <name evidence="12" type="ORF">IQ10_03001</name>
</gene>
<dbReference type="PROSITE" id="PS50885">
    <property type="entry name" value="HAMP"/>
    <property type="match status" value="1"/>
</dbReference>
<dbReference type="GO" id="GO:0007165">
    <property type="term" value="P:signal transduction"/>
    <property type="evidence" value="ECO:0007669"/>
    <property type="project" value="UniProtKB-KW"/>
</dbReference>
<dbReference type="InterPro" id="IPR007891">
    <property type="entry name" value="CHASE3"/>
</dbReference>
<dbReference type="SMART" id="SM00304">
    <property type="entry name" value="HAMP"/>
    <property type="match status" value="1"/>
</dbReference>
<evidence type="ECO:0000256" key="7">
    <source>
        <dbReference type="SAM" id="Coils"/>
    </source>
</evidence>
<dbReference type="Pfam" id="PF00015">
    <property type="entry name" value="MCPsignal"/>
    <property type="match status" value="1"/>
</dbReference>
<evidence type="ECO:0000313" key="13">
    <source>
        <dbReference type="Proteomes" id="UP000315711"/>
    </source>
</evidence>
<evidence type="ECO:0000256" key="2">
    <source>
        <dbReference type="ARBA" id="ARBA00022475"/>
    </source>
</evidence>
<dbReference type="SUPFAM" id="SSF58104">
    <property type="entry name" value="Methyl-accepting chemotaxis protein (MCP) signaling domain"/>
    <property type="match status" value="1"/>
</dbReference>
<dbReference type="InterPro" id="IPR003660">
    <property type="entry name" value="HAMP_dom"/>
</dbReference>
<name>A0A562QCL5_9BACI</name>
<comment type="caution">
    <text evidence="12">The sequence shown here is derived from an EMBL/GenBank/DDBJ whole genome shotgun (WGS) entry which is preliminary data.</text>
</comment>
<evidence type="ECO:0000256" key="1">
    <source>
        <dbReference type="ARBA" id="ARBA00004236"/>
    </source>
</evidence>